<dbReference type="PROSITE" id="PS51257">
    <property type="entry name" value="PROKAR_LIPOPROTEIN"/>
    <property type="match status" value="1"/>
</dbReference>
<gene>
    <name evidence="9" type="ORF">PRRU23_16180</name>
</gene>
<evidence type="ECO:0000256" key="3">
    <source>
        <dbReference type="ARBA" id="ARBA00022729"/>
    </source>
</evidence>
<evidence type="ECO:0000256" key="1">
    <source>
        <dbReference type="ARBA" id="ARBA00004442"/>
    </source>
</evidence>
<keyword evidence="4" id="KW-0472">Membrane</keyword>
<sequence length="555" mass="61644">MKKLIKSYIIAALCLPAFASCSSDFLDTTPTQSVSTATALSTTSNGYKVLNGIAKSMSTQQHAWSQGCAGENRIIAIYENYMDNDFAYTMYEPGWATLMNGTYFENYTTSYATYPWFYYYNIIGQANTVIAHIDAAEGSQADIQFIKASALTFRAYAYEKLLHYYSVRWQDSDNGTKPGVVLRLDESVGEMPRSTMAECYAQIYSDLDDAISLFGASGLDREKGKIWLPNLNVAHAVYARAALTRQDYSKALSEAKLARQGYALMDNKSYASGFCKPTSEWIMGSYGDASENNWYWSFGTQFACNGYNASNDYAGAGAISKDLTDQIPDNDARKQLFLTVDKLPSFKADSQDGYYMTYGILGLSSDEVYHECDSVVNANDSIAKANSGINFAPAYQGLIDEETSTRAFFLGAQMKFRVFDTPGVSYIPFIRSSEMVLIEAEANYFLGNTAEAQANLVELNASTGRDASYSCNKTGNDLFEEIVKYRGLELWGEGFNWSDFKRWKRDIVRHDIGHGGNFNASVAITVSANDDWTWSIPEDEITYNKAANSASKQAE</sequence>
<dbReference type="Pfam" id="PF14322">
    <property type="entry name" value="SusD-like_3"/>
    <property type="match status" value="1"/>
</dbReference>
<evidence type="ECO:0000256" key="2">
    <source>
        <dbReference type="ARBA" id="ARBA00006275"/>
    </source>
</evidence>
<dbReference type="RefSeq" id="WP_074802961.1">
    <property type="nucleotide sequence ID" value="NZ_BPTR01000001.1"/>
</dbReference>
<dbReference type="Pfam" id="PF07980">
    <property type="entry name" value="SusD_RagB"/>
    <property type="match status" value="1"/>
</dbReference>
<evidence type="ECO:0000256" key="6">
    <source>
        <dbReference type="SAM" id="SignalP"/>
    </source>
</evidence>
<dbReference type="SUPFAM" id="SSF48452">
    <property type="entry name" value="TPR-like"/>
    <property type="match status" value="1"/>
</dbReference>
<dbReference type="Gene3D" id="1.25.40.390">
    <property type="match status" value="1"/>
</dbReference>
<feature type="chain" id="PRO_5041203528" description="RagB/SusD family nutrient uptake outer membrane protein" evidence="6">
    <location>
        <begin position="20"/>
        <end position="555"/>
    </location>
</feature>
<proteinExistence type="inferred from homology"/>
<dbReference type="InterPro" id="IPR012944">
    <property type="entry name" value="SusD_RagB_dom"/>
</dbReference>
<evidence type="ECO:0000259" key="7">
    <source>
        <dbReference type="Pfam" id="PF07980"/>
    </source>
</evidence>
<evidence type="ECO:0008006" key="11">
    <source>
        <dbReference type="Google" id="ProtNLM"/>
    </source>
</evidence>
<keyword evidence="5" id="KW-0998">Cell outer membrane</keyword>
<feature type="signal peptide" evidence="6">
    <location>
        <begin position="1"/>
        <end position="19"/>
    </location>
</feature>
<comment type="similarity">
    <text evidence="2">Belongs to the SusD family.</text>
</comment>
<keyword evidence="3 6" id="KW-0732">Signal</keyword>
<feature type="domain" description="RagB/SusD" evidence="7">
    <location>
        <begin position="425"/>
        <end position="508"/>
    </location>
</feature>
<evidence type="ECO:0000313" key="10">
    <source>
        <dbReference type="Proteomes" id="UP000887043"/>
    </source>
</evidence>
<dbReference type="EMBL" id="BPTR01000001">
    <property type="protein sequence ID" value="GJG27918.1"/>
    <property type="molecule type" value="Genomic_DNA"/>
</dbReference>
<evidence type="ECO:0000259" key="8">
    <source>
        <dbReference type="Pfam" id="PF14322"/>
    </source>
</evidence>
<protein>
    <recommendedName>
        <fullName evidence="11">RagB/SusD family nutrient uptake outer membrane protein</fullName>
    </recommendedName>
</protein>
<comment type="subcellular location">
    <subcellularLocation>
        <location evidence="1">Cell outer membrane</location>
    </subcellularLocation>
</comment>
<dbReference type="AlphaFoldDB" id="A0AA37HXG6"/>
<dbReference type="InterPro" id="IPR011990">
    <property type="entry name" value="TPR-like_helical_dom_sf"/>
</dbReference>
<dbReference type="GO" id="GO:0009279">
    <property type="term" value="C:cell outer membrane"/>
    <property type="evidence" value="ECO:0007669"/>
    <property type="project" value="UniProtKB-SubCell"/>
</dbReference>
<comment type="caution">
    <text evidence="9">The sequence shown here is derived from an EMBL/GenBank/DDBJ whole genome shotgun (WGS) entry which is preliminary data.</text>
</comment>
<dbReference type="InterPro" id="IPR033985">
    <property type="entry name" value="SusD-like_N"/>
</dbReference>
<organism evidence="9 10">
    <name type="scientific">Segatella bryantii</name>
    <name type="common">Prevotella bryantii</name>
    <dbReference type="NCBI Taxonomy" id="77095"/>
    <lineage>
        <taxon>Bacteria</taxon>
        <taxon>Pseudomonadati</taxon>
        <taxon>Bacteroidota</taxon>
        <taxon>Bacteroidia</taxon>
        <taxon>Bacteroidales</taxon>
        <taxon>Prevotellaceae</taxon>
        <taxon>Segatella</taxon>
    </lineage>
</organism>
<evidence type="ECO:0000313" key="9">
    <source>
        <dbReference type="EMBL" id="GJG27918.1"/>
    </source>
</evidence>
<accession>A0AA37HXG6</accession>
<reference evidence="9" key="1">
    <citation type="submission" date="2021-08" db="EMBL/GenBank/DDBJ databases">
        <title>Prevotella lacticifex sp. nov., isolated from rumen of cow.</title>
        <authorList>
            <person name="Shinkai T."/>
            <person name="Ikeyama N."/>
            <person name="Kumagai M."/>
            <person name="Ohmori H."/>
            <person name="Sakamoto M."/>
            <person name="Ohkuma M."/>
            <person name="Mitsumori M."/>
        </authorList>
    </citation>
    <scope>NUCLEOTIDE SEQUENCE</scope>
    <source>
        <strain evidence="9">DSM 11371</strain>
    </source>
</reference>
<evidence type="ECO:0000256" key="4">
    <source>
        <dbReference type="ARBA" id="ARBA00023136"/>
    </source>
</evidence>
<dbReference type="Proteomes" id="UP000887043">
    <property type="component" value="Unassembled WGS sequence"/>
</dbReference>
<name>A0AA37HXG6_SEGBR</name>
<feature type="domain" description="SusD-like N-terminal" evidence="8">
    <location>
        <begin position="24"/>
        <end position="216"/>
    </location>
</feature>
<evidence type="ECO:0000256" key="5">
    <source>
        <dbReference type="ARBA" id="ARBA00023237"/>
    </source>
</evidence>